<evidence type="ECO:0000256" key="1">
    <source>
        <dbReference type="SAM" id="MobiDB-lite"/>
    </source>
</evidence>
<feature type="region of interest" description="Disordered" evidence="1">
    <location>
        <begin position="27"/>
        <end position="54"/>
    </location>
</feature>
<feature type="compositionally biased region" description="Low complexity" evidence="1">
    <location>
        <begin position="38"/>
        <end position="54"/>
    </location>
</feature>
<feature type="compositionally biased region" description="Basic and acidic residues" evidence="1">
    <location>
        <begin position="27"/>
        <end position="37"/>
    </location>
</feature>
<name>A0A8H3XFN2_GIGMA</name>
<protein>
    <submittedName>
        <fullName evidence="2">Uncharacterized protein</fullName>
    </submittedName>
</protein>
<keyword evidence="3" id="KW-1185">Reference proteome</keyword>
<reference evidence="2 3" key="1">
    <citation type="journal article" date="2019" name="Environ. Microbiol.">
        <title>At the nexus of three kingdoms: the genome of the mycorrhizal fungus Gigaspora margarita provides insights into plant, endobacterial and fungal interactions.</title>
        <authorList>
            <person name="Venice F."/>
            <person name="Ghignone S."/>
            <person name="Salvioli di Fossalunga A."/>
            <person name="Amselem J."/>
            <person name="Novero M."/>
            <person name="Xianan X."/>
            <person name="Sedzielewska Toro K."/>
            <person name="Morin E."/>
            <person name="Lipzen A."/>
            <person name="Grigoriev I.V."/>
            <person name="Henrissat B."/>
            <person name="Martin F.M."/>
            <person name="Bonfante P."/>
        </authorList>
    </citation>
    <scope>NUCLEOTIDE SEQUENCE [LARGE SCALE GENOMIC DNA]</scope>
    <source>
        <strain evidence="2 3">BEG34</strain>
    </source>
</reference>
<evidence type="ECO:0000313" key="2">
    <source>
        <dbReference type="EMBL" id="KAF0458254.1"/>
    </source>
</evidence>
<dbReference type="AlphaFoldDB" id="A0A8H3XFN2"/>
<organism evidence="2 3">
    <name type="scientific">Gigaspora margarita</name>
    <dbReference type="NCBI Taxonomy" id="4874"/>
    <lineage>
        <taxon>Eukaryota</taxon>
        <taxon>Fungi</taxon>
        <taxon>Fungi incertae sedis</taxon>
        <taxon>Mucoromycota</taxon>
        <taxon>Glomeromycotina</taxon>
        <taxon>Glomeromycetes</taxon>
        <taxon>Diversisporales</taxon>
        <taxon>Gigasporaceae</taxon>
        <taxon>Gigaspora</taxon>
    </lineage>
</organism>
<gene>
    <name evidence="2" type="ORF">F8M41_001054</name>
</gene>
<proteinExistence type="predicted"/>
<comment type="caution">
    <text evidence="2">The sequence shown here is derived from an EMBL/GenBank/DDBJ whole genome shotgun (WGS) entry which is preliminary data.</text>
</comment>
<dbReference type="EMBL" id="WTPW01001086">
    <property type="protein sequence ID" value="KAF0458254.1"/>
    <property type="molecule type" value="Genomic_DNA"/>
</dbReference>
<dbReference type="Proteomes" id="UP000439903">
    <property type="component" value="Unassembled WGS sequence"/>
</dbReference>
<sequence>MYKKKVKRTNMDTSLNFNTLKCPKQLDDQGVKSDECRTSISSKPTPSTSASTLSVTTSTSVASATIALSTLASSRLASSTLSSSATTFINNRHVTK</sequence>
<evidence type="ECO:0000313" key="3">
    <source>
        <dbReference type="Proteomes" id="UP000439903"/>
    </source>
</evidence>
<accession>A0A8H3XFN2</accession>